<sequence length="172" mass="20337">MAGYKKQHTDGPNSEDKALDLFAEMMIEKIESIRKDWRKPWFTEEALQWPCNLSGREYNGMNAIMLLIHCEKEGYKIPRFCTFECVQRLNKSDKDNQEKPRVSVLRGEKSFPIMLTTFTCIHKDSGEKIKYDDYKKLSDNEKKEYNVYPKMQVFRVFNVAHGRVINISIIRD</sequence>
<dbReference type="AlphaFoldDB" id="A0A1Q6JMH8"/>
<gene>
    <name evidence="2" type="ORF">BHV80_02440</name>
</gene>
<evidence type="ECO:0000259" key="1">
    <source>
        <dbReference type="Pfam" id="PF08401"/>
    </source>
</evidence>
<dbReference type="InterPro" id="IPR013610">
    <property type="entry name" value="ArdC_N"/>
</dbReference>
<reference evidence="2 3" key="1">
    <citation type="journal article" date="2016" name="Nat. Biotechnol.">
        <title>Measurement of bacterial replication rates in microbial communities.</title>
        <authorList>
            <person name="Brown C.T."/>
            <person name="Olm M.R."/>
            <person name="Thomas B.C."/>
            <person name="Banfield J.F."/>
        </authorList>
    </citation>
    <scope>NUCLEOTIDE SEQUENCE [LARGE SCALE GENOMIC DNA]</scope>
    <source>
        <strain evidence="2">42_262</strain>
    </source>
</reference>
<organism evidence="2 3">
    <name type="scientific">Phocaeicola vulgatus</name>
    <name type="common">Bacteroides vulgatus</name>
    <dbReference type="NCBI Taxonomy" id="821"/>
    <lineage>
        <taxon>Bacteria</taxon>
        <taxon>Pseudomonadati</taxon>
        <taxon>Bacteroidota</taxon>
        <taxon>Bacteroidia</taxon>
        <taxon>Bacteroidales</taxon>
        <taxon>Bacteroidaceae</taxon>
        <taxon>Phocaeicola</taxon>
    </lineage>
</organism>
<protein>
    <recommendedName>
        <fullName evidence="1">N-terminal domain-containing protein</fullName>
    </recommendedName>
</protein>
<dbReference type="EMBL" id="MNQV01000063">
    <property type="protein sequence ID" value="OKZ54292.1"/>
    <property type="molecule type" value="Genomic_DNA"/>
</dbReference>
<name>A0A1Q6JMH8_PHOVU</name>
<evidence type="ECO:0000313" key="2">
    <source>
        <dbReference type="EMBL" id="OKZ54292.1"/>
    </source>
</evidence>
<accession>A0A1Q6JMH8</accession>
<dbReference type="Pfam" id="PF08401">
    <property type="entry name" value="ArdcN"/>
    <property type="match status" value="1"/>
</dbReference>
<evidence type="ECO:0000313" key="3">
    <source>
        <dbReference type="Proteomes" id="UP000186631"/>
    </source>
</evidence>
<comment type="caution">
    <text evidence="2">The sequence shown here is derived from an EMBL/GenBank/DDBJ whole genome shotgun (WGS) entry which is preliminary data.</text>
</comment>
<proteinExistence type="predicted"/>
<dbReference type="Proteomes" id="UP000186631">
    <property type="component" value="Unassembled WGS sequence"/>
</dbReference>
<dbReference type="GO" id="GO:0003697">
    <property type="term" value="F:single-stranded DNA binding"/>
    <property type="evidence" value="ECO:0007669"/>
    <property type="project" value="InterPro"/>
</dbReference>
<feature type="domain" description="N-terminal" evidence="1">
    <location>
        <begin position="21"/>
        <end position="157"/>
    </location>
</feature>